<keyword evidence="3" id="KW-1185">Reference proteome</keyword>
<dbReference type="AlphaFoldDB" id="A0AAV9VRS9"/>
<dbReference type="EMBL" id="JAVHJL010000012">
    <property type="protein sequence ID" value="KAK6495927.1"/>
    <property type="molecule type" value="Genomic_DNA"/>
</dbReference>
<name>A0AAV9VRS9_9PEZI</name>
<feature type="region of interest" description="Disordered" evidence="1">
    <location>
        <begin position="41"/>
        <end position="168"/>
    </location>
</feature>
<accession>A0AAV9VRS9</accession>
<proteinExistence type="predicted"/>
<reference evidence="2 3" key="1">
    <citation type="submission" date="2023-08" db="EMBL/GenBank/DDBJ databases">
        <authorList>
            <person name="Palmer J.M."/>
        </authorList>
    </citation>
    <scope>NUCLEOTIDE SEQUENCE [LARGE SCALE GENOMIC DNA]</scope>
    <source>
        <strain evidence="2 3">TWF481</strain>
    </source>
</reference>
<protein>
    <submittedName>
        <fullName evidence="2">Uncharacterized protein</fullName>
    </submittedName>
</protein>
<feature type="compositionally biased region" description="Low complexity" evidence="1">
    <location>
        <begin position="47"/>
        <end position="59"/>
    </location>
</feature>
<organism evidence="2 3">
    <name type="scientific">Arthrobotrys musiformis</name>
    <dbReference type="NCBI Taxonomy" id="47236"/>
    <lineage>
        <taxon>Eukaryota</taxon>
        <taxon>Fungi</taxon>
        <taxon>Dikarya</taxon>
        <taxon>Ascomycota</taxon>
        <taxon>Pezizomycotina</taxon>
        <taxon>Orbiliomycetes</taxon>
        <taxon>Orbiliales</taxon>
        <taxon>Orbiliaceae</taxon>
        <taxon>Arthrobotrys</taxon>
    </lineage>
</organism>
<feature type="compositionally biased region" description="Acidic residues" evidence="1">
    <location>
        <begin position="136"/>
        <end position="149"/>
    </location>
</feature>
<comment type="caution">
    <text evidence="2">The sequence shown here is derived from an EMBL/GenBank/DDBJ whole genome shotgun (WGS) entry which is preliminary data.</text>
</comment>
<dbReference type="Proteomes" id="UP001370758">
    <property type="component" value="Unassembled WGS sequence"/>
</dbReference>
<evidence type="ECO:0000313" key="3">
    <source>
        <dbReference type="Proteomes" id="UP001370758"/>
    </source>
</evidence>
<gene>
    <name evidence="2" type="ORF">TWF481_002972</name>
</gene>
<evidence type="ECO:0000256" key="1">
    <source>
        <dbReference type="SAM" id="MobiDB-lite"/>
    </source>
</evidence>
<sequence length="366" mass="40708">MTLGPIMGPGGLLVKLTSAWSSPGVGRAPYQADLEDLGDDLFSLDVATPTPAPDITTPEAPTPEPLTPSSHSSLESPLRTPSVERPSVERRQSFERFLASTYRPSRGYTRGPVPRARTHVSETPEPGYPASPTPDQESDWEDEPEEEEEIPHRSSSEETDDAYNPECPCLSCARTRATRHSQPLPSDEQYRCQKTDSTYHRLVLPETCPTADENNDSSYHRLALPENCPMADPPSTDSTYHRLVLPETPRKDLCPTPPPKPKHLRQPMAPKWNNLALNQPKFIALVQGKALPMPPTNKRPRAKPKRKAKVPVVINQTDITPEQQQQLQDLVDEFPRLFQEKGKMVDMVPIRVTLKPGANLKSGGPY</sequence>
<evidence type="ECO:0000313" key="2">
    <source>
        <dbReference type="EMBL" id="KAK6495927.1"/>
    </source>
</evidence>